<dbReference type="InterPro" id="IPR025357">
    <property type="entry name" value="DUF4261"/>
</dbReference>
<dbReference type="EMBL" id="JAHLQF010000001">
    <property type="protein sequence ID" value="MBU5483732.1"/>
    <property type="molecule type" value="Genomic_DNA"/>
</dbReference>
<name>A0ABS6EF07_9CLOT</name>
<accession>A0ABS6EF07</accession>
<evidence type="ECO:0000313" key="2">
    <source>
        <dbReference type="EMBL" id="MBU5483732.1"/>
    </source>
</evidence>
<organism evidence="2 3">
    <name type="scientific">Clostridium mobile</name>
    <dbReference type="NCBI Taxonomy" id="2841512"/>
    <lineage>
        <taxon>Bacteria</taxon>
        <taxon>Bacillati</taxon>
        <taxon>Bacillota</taxon>
        <taxon>Clostridia</taxon>
        <taxon>Eubacteriales</taxon>
        <taxon>Clostridiaceae</taxon>
        <taxon>Clostridium</taxon>
    </lineage>
</organism>
<evidence type="ECO:0000259" key="1">
    <source>
        <dbReference type="Pfam" id="PF14080"/>
    </source>
</evidence>
<gene>
    <name evidence="2" type="ORF">KQI86_05270</name>
</gene>
<proteinExistence type="predicted"/>
<comment type="caution">
    <text evidence="2">The sequence shown here is derived from an EMBL/GenBank/DDBJ whole genome shotgun (WGS) entry which is preliminary data.</text>
</comment>
<sequence length="301" mass="34900">MGLIDKFLGRKENKKELKQDRAENEDKDLNLEDGPALIMVFDSLPIIDGKNLSERIEKIEKLNTEVEVTIEKELNNGETLLSVIEFDDHKIKLVGFNAPLPDDVINYTVDCSYWKPEDKDNIRNHKAHIICYYDGQNLDPSEKYIALYKVIYGFKEKGLVGIINEGAWTCQPAYVVEDLVGKEMLMASREVPPLMLWTNFIKMPMDYGTWMFTKGNHIFGLNDFAYLGDIKEASEINEIFNNIFYYIYENQAIVASGHTLQIEEEVYLKFRDVYRENEYLESPLGTLVIEKINQNEINTPR</sequence>
<dbReference type="RefSeq" id="WP_216438087.1">
    <property type="nucleotide sequence ID" value="NZ_JAHLQF010000001.1"/>
</dbReference>
<dbReference type="Pfam" id="PF14080">
    <property type="entry name" value="DUF4261"/>
    <property type="match status" value="1"/>
</dbReference>
<dbReference type="Proteomes" id="UP000726170">
    <property type="component" value="Unassembled WGS sequence"/>
</dbReference>
<feature type="domain" description="DUF4261" evidence="1">
    <location>
        <begin position="213"/>
        <end position="290"/>
    </location>
</feature>
<keyword evidence="3" id="KW-1185">Reference proteome</keyword>
<reference evidence="2 3" key="1">
    <citation type="submission" date="2021-06" db="EMBL/GenBank/DDBJ databases">
        <authorList>
            <person name="Sun Q."/>
            <person name="Li D."/>
        </authorList>
    </citation>
    <scope>NUCLEOTIDE SEQUENCE [LARGE SCALE GENOMIC DNA]</scope>
    <source>
        <strain evidence="2 3">MSJ-11</strain>
    </source>
</reference>
<evidence type="ECO:0000313" key="3">
    <source>
        <dbReference type="Proteomes" id="UP000726170"/>
    </source>
</evidence>
<protein>
    <submittedName>
        <fullName evidence="2">DUF4261 domain-containing protein</fullName>
    </submittedName>
</protein>